<evidence type="ECO:0000256" key="1">
    <source>
        <dbReference type="ARBA" id="ARBA00010403"/>
    </source>
</evidence>
<feature type="domain" description="Acetophenone carboxylase-like C-terminal" evidence="5">
    <location>
        <begin position="551"/>
        <end position="724"/>
    </location>
</feature>
<evidence type="ECO:0008006" key="8">
    <source>
        <dbReference type="Google" id="ProtNLM"/>
    </source>
</evidence>
<organism evidence="6 7">
    <name type="scientific">Amorphotheca resinae ATCC 22711</name>
    <dbReference type="NCBI Taxonomy" id="857342"/>
    <lineage>
        <taxon>Eukaryota</taxon>
        <taxon>Fungi</taxon>
        <taxon>Dikarya</taxon>
        <taxon>Ascomycota</taxon>
        <taxon>Pezizomycotina</taxon>
        <taxon>Leotiomycetes</taxon>
        <taxon>Helotiales</taxon>
        <taxon>Amorphothecaceae</taxon>
        <taxon>Amorphotheca</taxon>
    </lineage>
</organism>
<gene>
    <name evidence="6" type="ORF">M430DRAFT_48798</name>
</gene>
<feature type="domain" description="Hydantoinase B/oxoprolinase" evidence="3">
    <location>
        <begin position="744"/>
        <end position="1275"/>
    </location>
</feature>
<dbReference type="PANTHER" id="PTHR11365:SF26">
    <property type="entry name" value="5-OXOPROLINASE"/>
    <property type="match status" value="1"/>
</dbReference>
<dbReference type="EMBL" id="KZ679008">
    <property type="protein sequence ID" value="PSS23208.1"/>
    <property type="molecule type" value="Genomic_DNA"/>
</dbReference>
<dbReference type="GeneID" id="36576099"/>
<dbReference type="InterPro" id="IPR008040">
    <property type="entry name" value="Hydant_A_N"/>
</dbReference>
<keyword evidence="7" id="KW-1185">Reference proteome</keyword>
<evidence type="ECO:0000259" key="3">
    <source>
        <dbReference type="Pfam" id="PF02538"/>
    </source>
</evidence>
<dbReference type="Pfam" id="PF05378">
    <property type="entry name" value="Hydant_A_N"/>
    <property type="match status" value="1"/>
</dbReference>
<evidence type="ECO:0000259" key="2">
    <source>
        <dbReference type="Pfam" id="PF01968"/>
    </source>
</evidence>
<feature type="domain" description="Hydantoinase A/oxoprolinase" evidence="2">
    <location>
        <begin position="244"/>
        <end position="537"/>
    </location>
</feature>
<evidence type="ECO:0000313" key="6">
    <source>
        <dbReference type="EMBL" id="PSS23208.1"/>
    </source>
</evidence>
<dbReference type="GO" id="GO:0017168">
    <property type="term" value="F:5-oxoprolinase (ATP-hydrolyzing) activity"/>
    <property type="evidence" value="ECO:0007669"/>
    <property type="project" value="TreeGrafter"/>
</dbReference>
<dbReference type="InterPro" id="IPR045079">
    <property type="entry name" value="Oxoprolinase-like"/>
</dbReference>
<dbReference type="RefSeq" id="XP_024723254.1">
    <property type="nucleotide sequence ID" value="XM_024868018.1"/>
</dbReference>
<protein>
    <recommendedName>
        <fullName evidence="8">5-oxoprolinase</fullName>
    </recommendedName>
</protein>
<dbReference type="PANTHER" id="PTHR11365">
    <property type="entry name" value="5-OXOPROLINASE RELATED"/>
    <property type="match status" value="1"/>
</dbReference>
<dbReference type="InterPro" id="IPR049517">
    <property type="entry name" value="ACX-like_C"/>
</dbReference>
<proteinExistence type="inferred from homology"/>
<name>A0A2T3B8J5_AMORE</name>
<sequence length="1276" mass="137927">MPSRLPKIDIFIDRGGTFTDCIGIPERESGDEIVVKLLSVDPSNYEDAPTEGIRRILEIFTGTPIPRKGRLDTSRIGIIRMGTTVATNALLERKGEPSALLITQGFKDLLAIGYQARPKLFDLAISKPDVLYSEVVEVEERVTMEDSTKDPLPAGSFDVASDPALRVGKSGDVVRILTPLNVEKTAQSLKELYAKGYRSICICLAHSYSFPDHEEAVRDLAAKEGFTSISVSSTLIPMIKLVSRGMSATADAYLTPEIKKYIQGFRKGFADDLQKTRCELMQSDGGLSSIDRFSGLRAILSGPAGGVVGYARTSYHDDDGVPVIGFDMGGTSTDVSRYGGAFEHVFETTTAGVTIQSPQLDINTVAAGGGSILAFKNGLFAVGPESAGAHPGPACYRKGGPLTVTDANLFLHRLLPEYFPSIFGPTEDLPLDYEVTKKKFIALTQQINDETGGNMTPEEVALGFLGVANEAMCRPIRALTEAKGFDVSAHRLAVFGGAGGQHACSIADKLGIHTVVMHRYSSILSAYGMALASLVQEVQEPASLILCPETTSEVSARFQKLQSRAAEELFNQGVSRDQDIEMQLFLNLRYDGSDTQMMIRQPEDGDFKTAFETKHKREFTFLFPNKNIHIDDIRVRAVARENERQMGNIFEDLANQQEVPLQSSNELVKTYFSDGGWRDTQVFKLSDLTPGNHVRGPAIIIDKTQTIVVTPTSSARVLEHHVILQVGVERSLKTALTTTPTIPDPIQLSIFSHRFMSIAEQMGNTLQKTAVSINIKERLDFSCAIFGPDGGLVANAPHIPVHLGSMQYAVKYQHDKHGATLKPGDVLVSNHPIAGGTHLPDITVITPVFSPKGEIIFYTASRGHHRDIGGFGGISGNANATEIWQEGASIISFKLVSNGVMDEEGITKILVEEPAQYPDCVGSMNIKDNLSDLKAQVAANAKGALLIEDLFEYYGQEVVQYYMHAIRKTAEMAVRNFLKQTAKSAPGRTLKAVDYLDNGTPIQVEISIHEDGSADFDFTGTGPENLTNLNAPKSVCLSAIIYCLRCLINDDIPLNQGCLASIRVINPEGTILNPSTDAAVYAGNTQTSQRVVDVILRAFGACAASQGCMNSMSFFGGRDATPGKGYSFAYGETVCGGAGAGPTWDGASAVHSHMTNTRISDLEILEKRYPIILREFTLRQGSGGRGLHPGGLGVTRVVEAREPMTFSMISERRVTRPYGLNGGFDGQVGQNLVRRAGAEGKGGRVLSLGPRGVVKMQKGDQFIVHTPGGGGWGTPV</sequence>
<dbReference type="InParanoid" id="A0A2T3B8J5"/>
<dbReference type="Pfam" id="PF19278">
    <property type="entry name" value="Hydant_A_C"/>
    <property type="match status" value="1"/>
</dbReference>
<dbReference type="OrthoDB" id="3643at2759"/>
<dbReference type="InterPro" id="IPR003692">
    <property type="entry name" value="Hydantoinase_B"/>
</dbReference>
<dbReference type="GO" id="GO:0005829">
    <property type="term" value="C:cytosol"/>
    <property type="evidence" value="ECO:0007669"/>
    <property type="project" value="TreeGrafter"/>
</dbReference>
<comment type="similarity">
    <text evidence="1">Belongs to the oxoprolinase family.</text>
</comment>
<dbReference type="Pfam" id="PF02538">
    <property type="entry name" value="Hydantoinase_B"/>
    <property type="match status" value="1"/>
</dbReference>
<dbReference type="AlphaFoldDB" id="A0A2T3B8J5"/>
<dbReference type="Proteomes" id="UP000241818">
    <property type="component" value="Unassembled WGS sequence"/>
</dbReference>
<reference evidence="6 7" key="1">
    <citation type="journal article" date="2018" name="New Phytol.">
        <title>Comparative genomics and transcriptomics depict ericoid mycorrhizal fungi as versatile saprotrophs and plant mutualists.</title>
        <authorList>
            <person name="Martino E."/>
            <person name="Morin E."/>
            <person name="Grelet G.A."/>
            <person name="Kuo A."/>
            <person name="Kohler A."/>
            <person name="Daghino S."/>
            <person name="Barry K.W."/>
            <person name="Cichocki N."/>
            <person name="Clum A."/>
            <person name="Dockter R.B."/>
            <person name="Hainaut M."/>
            <person name="Kuo R.C."/>
            <person name="LaButti K."/>
            <person name="Lindahl B.D."/>
            <person name="Lindquist E.A."/>
            <person name="Lipzen A."/>
            <person name="Khouja H.R."/>
            <person name="Magnuson J."/>
            <person name="Murat C."/>
            <person name="Ohm R.A."/>
            <person name="Singer S.W."/>
            <person name="Spatafora J.W."/>
            <person name="Wang M."/>
            <person name="Veneault-Fourrey C."/>
            <person name="Henrissat B."/>
            <person name="Grigoriev I.V."/>
            <person name="Martin F.M."/>
            <person name="Perotto S."/>
        </authorList>
    </citation>
    <scope>NUCLEOTIDE SEQUENCE [LARGE SCALE GENOMIC DNA]</scope>
    <source>
        <strain evidence="6 7">ATCC 22711</strain>
    </source>
</reference>
<dbReference type="Pfam" id="PF01968">
    <property type="entry name" value="Hydantoinase_A"/>
    <property type="match status" value="1"/>
</dbReference>
<dbReference type="STRING" id="857342.A0A2T3B8J5"/>
<evidence type="ECO:0000259" key="5">
    <source>
        <dbReference type="Pfam" id="PF19278"/>
    </source>
</evidence>
<feature type="domain" description="Hydantoinase/oxoprolinase N-terminal" evidence="4">
    <location>
        <begin position="10"/>
        <end position="224"/>
    </location>
</feature>
<accession>A0A2T3B8J5</accession>
<dbReference type="InterPro" id="IPR002821">
    <property type="entry name" value="Hydantoinase_A"/>
</dbReference>
<dbReference type="GO" id="GO:0006749">
    <property type="term" value="P:glutathione metabolic process"/>
    <property type="evidence" value="ECO:0007669"/>
    <property type="project" value="TreeGrafter"/>
</dbReference>
<evidence type="ECO:0000259" key="4">
    <source>
        <dbReference type="Pfam" id="PF05378"/>
    </source>
</evidence>
<evidence type="ECO:0000313" key="7">
    <source>
        <dbReference type="Proteomes" id="UP000241818"/>
    </source>
</evidence>